<proteinExistence type="predicted"/>
<comment type="caution">
    <text evidence="1">The sequence shown here is derived from an EMBL/GenBank/DDBJ whole genome shotgun (WGS) entry which is preliminary data.</text>
</comment>
<name>A0AAV1ZF95_9ARAC</name>
<dbReference type="EMBL" id="CAXIEN010000046">
    <property type="protein sequence ID" value="CAL1270127.1"/>
    <property type="molecule type" value="Genomic_DNA"/>
</dbReference>
<sequence length="86" mass="10347">MWQLCNNLDQTSPKFLNCQHVSTRLKRKSRIPGARFCFRIKKIIIIILGLAEHGPIRCQPSFMERKFCTYMQFMRCCMKRCPLFRM</sequence>
<evidence type="ECO:0000313" key="1">
    <source>
        <dbReference type="EMBL" id="CAL1270127.1"/>
    </source>
</evidence>
<evidence type="ECO:0000313" key="2">
    <source>
        <dbReference type="Proteomes" id="UP001497382"/>
    </source>
</evidence>
<dbReference type="AlphaFoldDB" id="A0AAV1ZF95"/>
<dbReference type="Proteomes" id="UP001497382">
    <property type="component" value="Unassembled WGS sequence"/>
</dbReference>
<keyword evidence="2" id="KW-1185">Reference proteome</keyword>
<gene>
    <name evidence="1" type="ORF">LARSCL_LOCUS5120</name>
</gene>
<protein>
    <submittedName>
        <fullName evidence="1">Uncharacterized protein</fullName>
    </submittedName>
</protein>
<reference evidence="1 2" key="1">
    <citation type="submission" date="2024-04" db="EMBL/GenBank/DDBJ databases">
        <authorList>
            <person name="Rising A."/>
            <person name="Reimegard J."/>
            <person name="Sonavane S."/>
            <person name="Akerstrom W."/>
            <person name="Nylinder S."/>
            <person name="Hedman E."/>
            <person name="Kallberg Y."/>
        </authorList>
    </citation>
    <scope>NUCLEOTIDE SEQUENCE [LARGE SCALE GENOMIC DNA]</scope>
</reference>
<accession>A0AAV1ZF95</accession>
<organism evidence="1 2">
    <name type="scientific">Larinioides sclopetarius</name>
    <dbReference type="NCBI Taxonomy" id="280406"/>
    <lineage>
        <taxon>Eukaryota</taxon>
        <taxon>Metazoa</taxon>
        <taxon>Ecdysozoa</taxon>
        <taxon>Arthropoda</taxon>
        <taxon>Chelicerata</taxon>
        <taxon>Arachnida</taxon>
        <taxon>Araneae</taxon>
        <taxon>Araneomorphae</taxon>
        <taxon>Entelegynae</taxon>
        <taxon>Araneoidea</taxon>
        <taxon>Araneidae</taxon>
        <taxon>Larinioides</taxon>
    </lineage>
</organism>